<accession>A0ACC2LQG5</accession>
<organism evidence="1 2">
    <name type="scientific">Persea americana</name>
    <name type="common">Avocado</name>
    <dbReference type="NCBI Taxonomy" id="3435"/>
    <lineage>
        <taxon>Eukaryota</taxon>
        <taxon>Viridiplantae</taxon>
        <taxon>Streptophyta</taxon>
        <taxon>Embryophyta</taxon>
        <taxon>Tracheophyta</taxon>
        <taxon>Spermatophyta</taxon>
        <taxon>Magnoliopsida</taxon>
        <taxon>Magnoliidae</taxon>
        <taxon>Laurales</taxon>
        <taxon>Lauraceae</taxon>
        <taxon>Persea</taxon>
    </lineage>
</organism>
<keyword evidence="2" id="KW-1185">Reference proteome</keyword>
<name>A0ACC2LQG5_PERAE</name>
<reference evidence="1 2" key="1">
    <citation type="journal article" date="2022" name="Hortic Res">
        <title>A haplotype resolved chromosomal level avocado genome allows analysis of novel avocado genes.</title>
        <authorList>
            <person name="Nath O."/>
            <person name="Fletcher S.J."/>
            <person name="Hayward A."/>
            <person name="Shaw L.M."/>
            <person name="Masouleh A.K."/>
            <person name="Furtado A."/>
            <person name="Henry R.J."/>
            <person name="Mitter N."/>
        </authorList>
    </citation>
    <scope>NUCLEOTIDE SEQUENCE [LARGE SCALE GENOMIC DNA]</scope>
    <source>
        <strain evidence="2">cv. Hass</strain>
    </source>
</reference>
<dbReference type="EMBL" id="CM056811">
    <property type="protein sequence ID" value="KAJ8635555.1"/>
    <property type="molecule type" value="Genomic_DNA"/>
</dbReference>
<comment type="caution">
    <text evidence="1">The sequence shown here is derived from an EMBL/GenBank/DDBJ whole genome shotgun (WGS) entry which is preliminary data.</text>
</comment>
<protein>
    <submittedName>
        <fullName evidence="1">Uncharacterized protein</fullName>
    </submittedName>
</protein>
<dbReference type="Proteomes" id="UP001234297">
    <property type="component" value="Chromosome 3"/>
</dbReference>
<sequence>MVLEAGREGSFLEEGFPGCVEVEEAGRYPLGGTELGQGEDPEAEPMSTQDSKLPIHHLAGEESLSEDGDIIDCVDIYKQPALDNPLLKNHSIQMIPNYVEGKTKESSSQFLQAQQLWKKSGTCPEGTVPIRRMLERDLLHSIPAQYPMEYHKKDPRSLVEFAYASIDWDWNKDQGPYESASASISVWNLHVAPNELSVSTVILMNHDDYIAAGWKISEQQYRDNHTRLSIYWTNIVLGGTISPVSEYNSLQYYSDIELHQDKNAGDKWWLLYNGKVVGYWPRALFPDFRAATHVEWSGQILNTAAGGRHTNTQMGSGHFAQEGQGKAAVFSKMLVKDTKHTNWAPTWAKAEATKSACYNIGDVQKSNPDPGAYFFYGGPGIGPGCG</sequence>
<proteinExistence type="predicted"/>
<evidence type="ECO:0000313" key="1">
    <source>
        <dbReference type="EMBL" id="KAJ8635555.1"/>
    </source>
</evidence>
<gene>
    <name evidence="1" type="ORF">MRB53_009822</name>
</gene>
<evidence type="ECO:0000313" key="2">
    <source>
        <dbReference type="Proteomes" id="UP001234297"/>
    </source>
</evidence>